<proteinExistence type="predicted"/>
<dbReference type="AlphaFoldDB" id="A0A0E9PF61"/>
<organism evidence="1">
    <name type="scientific">Anguilla anguilla</name>
    <name type="common">European freshwater eel</name>
    <name type="synonym">Muraena anguilla</name>
    <dbReference type="NCBI Taxonomy" id="7936"/>
    <lineage>
        <taxon>Eukaryota</taxon>
        <taxon>Metazoa</taxon>
        <taxon>Chordata</taxon>
        <taxon>Craniata</taxon>
        <taxon>Vertebrata</taxon>
        <taxon>Euteleostomi</taxon>
        <taxon>Actinopterygii</taxon>
        <taxon>Neopterygii</taxon>
        <taxon>Teleostei</taxon>
        <taxon>Anguilliformes</taxon>
        <taxon>Anguillidae</taxon>
        <taxon>Anguilla</taxon>
    </lineage>
</organism>
<protein>
    <submittedName>
        <fullName evidence="1">Uncharacterized protein</fullName>
    </submittedName>
</protein>
<sequence>MCIAASHFEEMHILKVNIWVTSIWSTNLCLLSVSASFWSSCNCGTHSIHHVTDR</sequence>
<reference evidence="1" key="1">
    <citation type="submission" date="2014-11" db="EMBL/GenBank/DDBJ databases">
        <authorList>
            <person name="Amaro Gonzalez C."/>
        </authorList>
    </citation>
    <scope>NUCLEOTIDE SEQUENCE</scope>
</reference>
<evidence type="ECO:0000313" key="1">
    <source>
        <dbReference type="EMBL" id="JAH02892.1"/>
    </source>
</evidence>
<dbReference type="EMBL" id="GBXM01105685">
    <property type="protein sequence ID" value="JAH02892.1"/>
    <property type="molecule type" value="Transcribed_RNA"/>
</dbReference>
<accession>A0A0E9PF61</accession>
<name>A0A0E9PF61_ANGAN</name>
<reference evidence="1" key="2">
    <citation type="journal article" date="2015" name="Fish Shellfish Immunol.">
        <title>Early steps in the European eel (Anguilla anguilla)-Vibrio vulnificus interaction in the gills: Role of the RtxA13 toxin.</title>
        <authorList>
            <person name="Callol A."/>
            <person name="Pajuelo D."/>
            <person name="Ebbesson L."/>
            <person name="Teles M."/>
            <person name="MacKenzie S."/>
            <person name="Amaro C."/>
        </authorList>
    </citation>
    <scope>NUCLEOTIDE SEQUENCE</scope>
</reference>